<gene>
    <name evidence="1" type="ORF">JCM19275_3512</name>
</gene>
<dbReference type="AlphaFoldDB" id="A0A090X2P8"/>
<dbReference type="Proteomes" id="UP000029647">
    <property type="component" value="Unassembled WGS sequence"/>
</dbReference>
<accession>A0A090X2P8</accession>
<organism evidence="1 2">
    <name type="scientific">Nonlabens ulvanivorans</name>
    <name type="common">Persicivirga ulvanivorans</name>
    <dbReference type="NCBI Taxonomy" id="906888"/>
    <lineage>
        <taxon>Bacteria</taxon>
        <taxon>Pseudomonadati</taxon>
        <taxon>Bacteroidota</taxon>
        <taxon>Flavobacteriia</taxon>
        <taxon>Flavobacteriales</taxon>
        <taxon>Flavobacteriaceae</taxon>
        <taxon>Nonlabens</taxon>
    </lineage>
</organism>
<reference evidence="1 2" key="1">
    <citation type="journal article" date="2014" name="Genome Announc.">
        <title>Draft Genome Sequences of Marine Flavobacterium Nonlabens Strains NR17, NR24, NR27, NR32, NR33, and Ara13.</title>
        <authorList>
            <person name="Nakanishi M."/>
            <person name="Meirelles P."/>
            <person name="Suzuki R."/>
            <person name="Takatani N."/>
            <person name="Mino S."/>
            <person name="Suda W."/>
            <person name="Oshima K."/>
            <person name="Hattori M."/>
            <person name="Ohkuma M."/>
            <person name="Hosokawa M."/>
            <person name="Miyashita K."/>
            <person name="Thompson F.L."/>
            <person name="Niwa A."/>
            <person name="Sawabe T."/>
            <person name="Sawabe T."/>
        </authorList>
    </citation>
    <scope>NUCLEOTIDE SEQUENCE [LARGE SCALE GENOMIC DNA]</scope>
    <source>
        <strain evidence="2">JCM19275</strain>
    </source>
</reference>
<evidence type="ECO:0000313" key="2">
    <source>
        <dbReference type="Proteomes" id="UP000029647"/>
    </source>
</evidence>
<comment type="caution">
    <text evidence="1">The sequence shown here is derived from an EMBL/GenBank/DDBJ whole genome shotgun (WGS) entry which is preliminary data.</text>
</comment>
<name>A0A090X2P8_NONUL</name>
<protein>
    <submittedName>
        <fullName evidence="1">Uncharacterized protein</fullName>
    </submittedName>
</protein>
<dbReference type="EMBL" id="BBNT01000002">
    <property type="protein sequence ID" value="GAL74657.1"/>
    <property type="molecule type" value="Genomic_DNA"/>
</dbReference>
<evidence type="ECO:0000313" key="1">
    <source>
        <dbReference type="EMBL" id="GAL74657.1"/>
    </source>
</evidence>
<sequence length="92" mass="10943">MSLIIEQKDSKSLDDFSPEELQLIEMTRNQKYQSLRIVKRDGRIDMIEGVERIEDRTKIVDILRQHDYQNIEIKQSDGRIVLINRTVKTKVK</sequence>
<proteinExistence type="predicted"/>